<evidence type="ECO:0000313" key="2">
    <source>
        <dbReference type="EMBL" id="MBD8009839.1"/>
    </source>
</evidence>
<dbReference type="Proteomes" id="UP000621930">
    <property type="component" value="Unassembled WGS sequence"/>
</dbReference>
<protein>
    <submittedName>
        <fullName evidence="2">Nuclear transport factor 2 family protein</fullName>
    </submittedName>
</protein>
<reference evidence="2 3" key="1">
    <citation type="submission" date="2020-08" db="EMBL/GenBank/DDBJ databases">
        <title>A Genomic Blueprint of the Chicken Gut Microbiome.</title>
        <authorList>
            <person name="Gilroy R."/>
            <person name="Ravi A."/>
            <person name="Getino M."/>
            <person name="Pursley I."/>
            <person name="Horton D.L."/>
            <person name="Alikhan N.-F."/>
            <person name="Baker D."/>
            <person name="Gharbi K."/>
            <person name="Hall N."/>
            <person name="Watson M."/>
            <person name="Adriaenssens E.M."/>
            <person name="Foster-Nyarko E."/>
            <person name="Jarju S."/>
            <person name="Secka A."/>
            <person name="Antonio M."/>
            <person name="Oren A."/>
            <person name="Chaudhuri R."/>
            <person name="La Ragione R.M."/>
            <person name="Hildebrand F."/>
            <person name="Pallen M.J."/>
        </authorList>
    </citation>
    <scope>NUCLEOTIDE SEQUENCE [LARGE SCALE GENOMIC DNA]</scope>
    <source>
        <strain evidence="2 3">Sa1BUA6</strain>
    </source>
</reference>
<feature type="domain" description="SnoaL-like" evidence="1">
    <location>
        <begin position="7"/>
        <end position="99"/>
    </location>
</feature>
<dbReference type="EMBL" id="JACSPT010000014">
    <property type="protein sequence ID" value="MBD8009839.1"/>
    <property type="molecule type" value="Genomic_DNA"/>
</dbReference>
<keyword evidence="3" id="KW-1185">Reference proteome</keyword>
<dbReference type="SUPFAM" id="SSF54427">
    <property type="entry name" value="NTF2-like"/>
    <property type="match status" value="1"/>
</dbReference>
<dbReference type="InterPro" id="IPR037401">
    <property type="entry name" value="SnoaL-like"/>
</dbReference>
<dbReference type="Gene3D" id="3.10.450.50">
    <property type="match status" value="1"/>
</dbReference>
<organism evidence="2 3">
    <name type="scientific">Acinetobacter pecorum</name>
    <dbReference type="NCBI Taxonomy" id="2762215"/>
    <lineage>
        <taxon>Bacteria</taxon>
        <taxon>Pseudomonadati</taxon>
        <taxon>Pseudomonadota</taxon>
        <taxon>Gammaproteobacteria</taxon>
        <taxon>Moraxellales</taxon>
        <taxon>Moraxellaceae</taxon>
        <taxon>Acinetobacter</taxon>
    </lineage>
</organism>
<name>A0ABR8VYJ8_9GAMM</name>
<dbReference type="InterPro" id="IPR032710">
    <property type="entry name" value="NTF2-like_dom_sf"/>
</dbReference>
<gene>
    <name evidence="2" type="ORF">H9629_10905</name>
</gene>
<dbReference type="RefSeq" id="WP_064101828.1">
    <property type="nucleotide sequence ID" value="NZ_JACSPT010000014.1"/>
</dbReference>
<proteinExistence type="predicted"/>
<dbReference type="Pfam" id="PF12680">
    <property type="entry name" value="SnoaL_2"/>
    <property type="match status" value="1"/>
</dbReference>
<accession>A0ABR8VYJ8</accession>
<comment type="caution">
    <text evidence="2">The sequence shown here is derived from an EMBL/GenBank/DDBJ whole genome shotgun (WGS) entry which is preliminary data.</text>
</comment>
<evidence type="ECO:0000313" key="3">
    <source>
        <dbReference type="Proteomes" id="UP000621930"/>
    </source>
</evidence>
<evidence type="ECO:0000259" key="1">
    <source>
        <dbReference type="Pfam" id="PF12680"/>
    </source>
</evidence>
<sequence length="115" mass="13434">MMLTDIAQCFSTGQFSQIQSYFSEDLVWEIVGEQRLSGIEQVLKHCQSIEHYFQLTPHEFQIQSIHQVGHHVIIQGEAYFYHVNQTTHISACDVYNFNDSNQLFQVQSYCISIQE</sequence>